<comment type="similarity">
    <text evidence="2 4">Belongs to the threonine aldolase family.</text>
</comment>
<dbReference type="PIRSF" id="PIRSF038940">
    <property type="entry name" value="Low_specificity_LTA"/>
    <property type="match status" value="1"/>
</dbReference>
<comment type="cofactor">
    <cofactor evidence="1 4">
        <name>pyridoxal 5'-phosphate</name>
        <dbReference type="ChEBI" id="CHEBI:597326"/>
    </cofactor>
</comment>
<evidence type="ECO:0000256" key="3">
    <source>
        <dbReference type="ARBA" id="ARBA00022898"/>
    </source>
</evidence>
<dbReference type="EC" id="4.1.2.48" evidence="4"/>
<keyword evidence="4" id="KW-0456">Lyase</keyword>
<dbReference type="PANTHER" id="PTHR48097:SF5">
    <property type="entry name" value="LOW SPECIFICITY L-THREONINE ALDOLASE"/>
    <property type="match status" value="1"/>
</dbReference>
<evidence type="ECO:0000313" key="6">
    <source>
        <dbReference type="EMBL" id="GGT44744.1"/>
    </source>
</evidence>
<comment type="catalytic activity">
    <reaction evidence="4">
        <text>L-threonine = acetaldehyde + glycine</text>
        <dbReference type="Rhea" id="RHEA:19625"/>
        <dbReference type="ChEBI" id="CHEBI:15343"/>
        <dbReference type="ChEBI" id="CHEBI:57305"/>
        <dbReference type="ChEBI" id="CHEBI:57926"/>
        <dbReference type="EC" id="4.1.2.48"/>
    </reaction>
</comment>
<comment type="catalytic activity">
    <reaction evidence="4">
        <text>L-allo-threonine = acetaldehyde + glycine</text>
        <dbReference type="Rhea" id="RHEA:26209"/>
        <dbReference type="ChEBI" id="CHEBI:15343"/>
        <dbReference type="ChEBI" id="CHEBI:57305"/>
        <dbReference type="ChEBI" id="CHEBI:58585"/>
        <dbReference type="EC" id="4.1.2.48"/>
    </reaction>
</comment>
<reference evidence="6" key="1">
    <citation type="journal article" date="2014" name="Int. J. Syst. Evol. Microbiol.">
        <title>Complete genome sequence of Corynebacterium casei LMG S-19264T (=DSM 44701T), isolated from a smear-ripened cheese.</title>
        <authorList>
            <consortium name="US DOE Joint Genome Institute (JGI-PGF)"/>
            <person name="Walter F."/>
            <person name="Albersmeier A."/>
            <person name="Kalinowski J."/>
            <person name="Ruckert C."/>
        </authorList>
    </citation>
    <scope>NUCLEOTIDE SEQUENCE</scope>
    <source>
        <strain evidence="6">JCM 4125</strain>
    </source>
</reference>
<gene>
    <name evidence="6" type="ORF">GCM10010226_21680</name>
</gene>
<dbReference type="EMBL" id="BMSA01000004">
    <property type="protein sequence ID" value="GGT44744.1"/>
    <property type="molecule type" value="Genomic_DNA"/>
</dbReference>
<dbReference type="InterPro" id="IPR001597">
    <property type="entry name" value="ArAA_b-elim_lyase/Thr_aldolase"/>
</dbReference>
<keyword evidence="3 4" id="KW-0663">Pyridoxal phosphate</keyword>
<keyword evidence="7" id="KW-1185">Reference proteome</keyword>
<evidence type="ECO:0000256" key="2">
    <source>
        <dbReference type="ARBA" id="ARBA00006966"/>
    </source>
</evidence>
<evidence type="ECO:0000256" key="4">
    <source>
        <dbReference type="PIRNR" id="PIRNR038940"/>
    </source>
</evidence>
<dbReference type="InterPro" id="IPR015421">
    <property type="entry name" value="PyrdxlP-dep_Trfase_major"/>
</dbReference>
<organism evidence="6 7">
    <name type="scientific">Streptomyces phaeofaciens</name>
    <dbReference type="NCBI Taxonomy" id="68254"/>
    <lineage>
        <taxon>Bacteria</taxon>
        <taxon>Bacillati</taxon>
        <taxon>Actinomycetota</taxon>
        <taxon>Actinomycetes</taxon>
        <taxon>Kitasatosporales</taxon>
        <taxon>Streptomycetaceae</taxon>
        <taxon>Streptomyces</taxon>
    </lineage>
</organism>
<dbReference type="Pfam" id="PF01212">
    <property type="entry name" value="Beta_elim_lyase"/>
    <property type="match status" value="1"/>
</dbReference>
<comment type="function">
    <text evidence="4">Catalyzes the cleavage of L-allo-threonine and L-threonine to glycine and acetaldehyde.</text>
</comment>
<feature type="domain" description="Aromatic amino acid beta-eliminating lyase/threonine aldolase" evidence="5">
    <location>
        <begin position="12"/>
        <end position="295"/>
    </location>
</feature>
<sequence length="362" mass="38101">MSGITTPASRVFSSDNTAGTSPEILEAMTRAAAGQALPYGADDTTASVRRRLGEIFERDVDVLLVSTGSAANALSLAALTPPWGSVLCHRDSHINNDECGAPEFYTAGAKLIPLGGDDAKIDPQELRAAARHKAGDVHSVEPSVVGITQATETGAVYTLDEIRTLGSITEEAGLRLHMDGARFAGAVAALGCTPADLTWRAGVDLLSFGATKNGTMTADAIVVFDRSRTAELAFRAKRAGQLASKMRFHAAQLDAYLTDDLWLRNAAHANAMAARLQEGLTAVPGVGLLGAADANIVFCRLPRQVVQGLLADGYAFYHDRWEPGVVRFVTSFATTPQDVDQLLEAVGRHADRPAPVGATPGP</sequence>
<dbReference type="GO" id="GO:0006567">
    <property type="term" value="P:L-threonine catabolic process"/>
    <property type="evidence" value="ECO:0007669"/>
    <property type="project" value="UniProtKB-UniRule"/>
</dbReference>
<protein>
    <recommendedName>
        <fullName evidence="4">L-threonine aldolase</fullName>
        <ecNumber evidence="4">4.1.2.48</ecNumber>
    </recommendedName>
</protein>
<accession>A0A918H8H1</accession>
<name>A0A918H8H1_9ACTN</name>
<dbReference type="RefSeq" id="WP_189710202.1">
    <property type="nucleotide sequence ID" value="NZ_BMSA01000004.1"/>
</dbReference>
<reference evidence="6" key="2">
    <citation type="submission" date="2020-09" db="EMBL/GenBank/DDBJ databases">
        <authorList>
            <person name="Sun Q."/>
            <person name="Ohkuma M."/>
        </authorList>
    </citation>
    <scope>NUCLEOTIDE SEQUENCE</scope>
    <source>
        <strain evidence="6">JCM 4125</strain>
    </source>
</reference>
<comment type="caution">
    <text evidence="6">The sequence shown here is derived from an EMBL/GenBank/DDBJ whole genome shotgun (WGS) entry which is preliminary data.</text>
</comment>
<evidence type="ECO:0000259" key="5">
    <source>
        <dbReference type="Pfam" id="PF01212"/>
    </source>
</evidence>
<dbReference type="GO" id="GO:0004793">
    <property type="term" value="F:threonine aldolase activity"/>
    <property type="evidence" value="ECO:0007669"/>
    <property type="project" value="UniProtKB-UniRule"/>
</dbReference>
<evidence type="ECO:0000313" key="7">
    <source>
        <dbReference type="Proteomes" id="UP000646776"/>
    </source>
</evidence>
<dbReference type="InterPro" id="IPR015422">
    <property type="entry name" value="PyrdxlP-dep_Trfase_small"/>
</dbReference>
<proteinExistence type="inferred from homology"/>
<dbReference type="InterPro" id="IPR015424">
    <property type="entry name" value="PyrdxlP-dep_Trfase"/>
</dbReference>
<dbReference type="Proteomes" id="UP000646776">
    <property type="component" value="Unassembled WGS sequence"/>
</dbReference>
<dbReference type="Gene3D" id="3.40.640.10">
    <property type="entry name" value="Type I PLP-dependent aspartate aminotransferase-like (Major domain)"/>
    <property type="match status" value="1"/>
</dbReference>
<dbReference type="AlphaFoldDB" id="A0A918H8H1"/>
<dbReference type="InterPro" id="IPR026273">
    <property type="entry name" value="Low_specificity_L-TA_bact"/>
</dbReference>
<dbReference type="PANTHER" id="PTHR48097">
    <property type="entry name" value="L-THREONINE ALDOLASE-RELATED"/>
    <property type="match status" value="1"/>
</dbReference>
<evidence type="ECO:0000256" key="1">
    <source>
        <dbReference type="ARBA" id="ARBA00001933"/>
    </source>
</evidence>
<dbReference type="SUPFAM" id="SSF53383">
    <property type="entry name" value="PLP-dependent transferases"/>
    <property type="match status" value="1"/>
</dbReference>
<dbReference type="Gene3D" id="3.90.1150.10">
    <property type="entry name" value="Aspartate Aminotransferase, domain 1"/>
    <property type="match status" value="1"/>
</dbReference>